<keyword evidence="3" id="KW-1185">Reference proteome</keyword>
<gene>
    <name evidence="2" type="ORF">NO1_0364</name>
</gene>
<dbReference type="Pfam" id="PF13620">
    <property type="entry name" value="CarboxypepD_reg"/>
    <property type="match status" value="2"/>
</dbReference>
<evidence type="ECO:0000313" key="3">
    <source>
        <dbReference type="Proteomes" id="UP000269352"/>
    </source>
</evidence>
<protein>
    <submittedName>
        <fullName evidence="2">Uncharacterized protein</fullName>
    </submittedName>
</protein>
<evidence type="ECO:0000313" key="2">
    <source>
        <dbReference type="EMBL" id="GBR72907.1"/>
    </source>
</evidence>
<feature type="chain" id="PRO_5017279997" evidence="1">
    <location>
        <begin position="23"/>
        <end position="2390"/>
    </location>
</feature>
<dbReference type="SUPFAM" id="SSF49464">
    <property type="entry name" value="Carboxypeptidase regulatory domain-like"/>
    <property type="match status" value="4"/>
</dbReference>
<proteinExistence type="predicted"/>
<evidence type="ECO:0000256" key="1">
    <source>
        <dbReference type="SAM" id="SignalP"/>
    </source>
</evidence>
<dbReference type="InterPro" id="IPR008969">
    <property type="entry name" value="CarboxyPept-like_regulatory"/>
</dbReference>
<feature type="signal peptide" evidence="1">
    <location>
        <begin position="1"/>
        <end position="22"/>
    </location>
</feature>
<dbReference type="Proteomes" id="UP000269352">
    <property type="component" value="Unassembled WGS sequence"/>
</dbReference>
<comment type="caution">
    <text evidence="2">The sequence shown here is derived from an EMBL/GenBank/DDBJ whole genome shotgun (WGS) entry which is preliminary data.</text>
</comment>
<keyword evidence="1" id="KW-0732">Signal</keyword>
<dbReference type="Gene3D" id="2.60.40.4070">
    <property type="match status" value="1"/>
</dbReference>
<organism evidence="2 3">
    <name type="scientific">Termititenax aidoneus</name>
    <dbReference type="NCBI Taxonomy" id="2218524"/>
    <lineage>
        <taxon>Bacteria</taxon>
        <taxon>Bacillati</taxon>
        <taxon>Candidatus Margulisiibacteriota</taxon>
        <taxon>Candidatus Termititenacia</taxon>
        <taxon>Candidatus Termititenacales</taxon>
        <taxon>Candidatus Termititenacaceae</taxon>
        <taxon>Candidatus Termititenax</taxon>
    </lineage>
</organism>
<reference evidence="2 3" key="1">
    <citation type="journal article" date="2019" name="ISME J.">
        <title>Genome analyses of uncultured TG2/ZB3 bacteria in 'Margulisbacteria' specifically attached to ectosymbiotic spirochetes of protists in the termite gut.</title>
        <authorList>
            <person name="Utami Y.D."/>
            <person name="Kuwahara H."/>
            <person name="Igai K."/>
            <person name="Murakami T."/>
            <person name="Sugaya K."/>
            <person name="Morikawa T."/>
            <person name="Nagura Y."/>
            <person name="Yuki M."/>
            <person name="Deevong P."/>
            <person name="Inoue T."/>
            <person name="Kihara K."/>
            <person name="Lo N."/>
            <person name="Yamada A."/>
            <person name="Ohkuma M."/>
            <person name="Hongoh Y."/>
        </authorList>
    </citation>
    <scope>NUCLEOTIDE SEQUENCE [LARGE SCALE GENOMIC DNA]</scope>
    <source>
        <strain evidence="2">NkOx7-01</strain>
    </source>
</reference>
<dbReference type="Gene3D" id="2.60.40.1120">
    <property type="entry name" value="Carboxypeptidase-like, regulatory domain"/>
    <property type="match status" value="3"/>
</dbReference>
<dbReference type="EMBL" id="BGZN01000003">
    <property type="protein sequence ID" value="GBR72907.1"/>
    <property type="molecule type" value="Genomic_DNA"/>
</dbReference>
<name>A0A388T9K1_TERA1</name>
<sequence>MRKLYKILMIVMVFFLSVPAFAMQVKISTTGASLTYPVTLWLEDTSALEIKTYSLANASGTSINEGNYRFKLYSSNVVAAYSGGKHTYKTASIVNVPFTTITVAFDIPSHTLTGYVKNASGGAISGATVHIFEADSADDPAHYWLASTTTDGSGKYEFKGVYSDVNYHIKAEKSGYFPMFASKTTDGGEYSPVNIKGGETVKYITLRAAQTIQGTITNGDASTEVSAFLADSSLLNNDQYVWVSKFEGSNPSPYTLDVPAGVPVIIQAKRGNYITAFYKAGSSQWYDGKTASSVQGGAAGVNITLEQAGSITGTLTGAGTGLAEVIVFEKSGNELKYINSVTSNAGTSWTYNLPAPVNTSRQLVLKAGKDGHLDRYHLTSALGTYELGKATAFSLTSTTAKSGVNITLGKSITMSGNITRSGGSGLVTVNIYERSGTSPDYIYTYVNQVTVNAGTTAASYTTPILASVPQVVQAMSAGHMDRYYYGADGSYDREKAAVINQASDISPVNIKLEQAGSIKGTISGATGQVTINVYSRSGQTLEYINNVIGNAGSEYTLPAPVSSRTLVVQAEKSGYLSRFHNNTYELDKAVPITLTSAAPEKTGANIALEAAAVISGTITNGVNAKVNVFRKGSDYEYVNSVTASATGAYSMQIISGIDQVILASRTGYIDRYYQSGADGAYNREKATPQKTASSGINIILQPALAVAGSVKERGGASLSIPLTVNAFIKGRDYEAGYVTAAAVNASTGAFSMQIPDDSAGIVLQVTHNGNQLIGYKDGSWFADNGSVMSSADARVLKSGQTGLNSLQIYLDKFWLVKGAVSPDGIQGVVDLYEWDSSGINYNKNKGWVTANASGAYEIRGTGNVNVLLRAGTENYVTMYLNNTASPVWVNNSLDLVTSSAQLALAPLTTYTYNPSLTLGGQIAGTISLSSGGSGAVTVSVEDTAGKFFKEVTANVDVKYTIKGVPAGSWKVRAARGGALQTYYGGAHGRDDAAAVNLTTAGLDNIDITLPAKAVVNGTISGVSDAENVTINAFERTNGHLGRWVNSYTRSGNGDYALDIPVGINLMLMAESGGYIKRFYKNGSAGTYSDEQATQVNGAASGANITLEQAGSIKGTITSKTTSGVVTVSAFEKNGDVLTYISSITSNVGESGTYTLPTPVNTGRTLIVQAEKNGHIKRFYANAYSLGQANAFVLNSTAQKSDVNIDLEQGVALSGAITNATGVTVQVFVREAGDTQDTFLMDMRTDAANGNYTFNVPVNKNYFVRAEKTGLFAGFYRSDNAPAAFGGQDRQPIIVAASPVTGKNFSLYTARTIGGDVKYRGGADIGNMVTVNAFVASTNYTFVSAATANAANGSFNLSVPQGVALVLQVTANSTLGYASGTWFPDRESSANSTIFNLANDLAGQRFIIDKFWYLTGQIALSGNPNPIGVSVDVFEYTGGTSGTNWRWLAGVTIDNAAGDFTITSINSVEAVVRYARDGYVTMIYPDLVTLNKISAGHKQTLTIGSAPVNLGSKTLARGGSITGNITAAGSGTVTVSVEDINGEYFTEITLNAAGGTYEVKNLPAGQWLVRAAQDGAVAEYYGETASTANAAAVSVMAGNITGNVDIYIAPEWTISGNISEINSNPTKNIPNALVQAYFVTEPNTWFWVASANTDANGNYTLRGGYSNKQNDPAQVFLQIGAANYTEITTNPIEVAVGQDYAKDYVLEGAAYVQGTVVNVSANKTVTISAFAKDSNFVWLGEVTINGNDAAPVAYVLPIKVNTDLVVRAAVSGYEDLWYDNKVSSADATPVRQAVGTTKDTVNFNFAGHKQWLISGVVTDTDGNPLDGMTVNVFVKNSDYAGPDGGSVLTGADGKFSLQIAPTGDLVLQAATANPYLGYPTGTYYKKDAFGVISSADAASLAYSAGDLENIAFKINRFWLVSGSITPKNIEAVIDMYEYDGENINWDKNKGWVTANANGAYEIRGTGNVTVNIRAATGNYIAAGINQATLAPENTYTHYFNLTLGAEISGRVTANGSGTVTISVQDINGDWETYVTRDGTGDYTIPRVPAGLWLVYAQQKNCMAEYFGETVSTANARRINLTAGQVTENIDIEIDREWTIAGYVKKSDNSPVQDAEVDVWRSFWDGYIGRAKTDALGYYIVTGGCNNIDVYVRVSADGYETKYYDDKYIITEANTINMVPGVPTTDVNFILNEVWKVAGNVKDTHGNPLSDAKVSLIDQTDTQNILGVYTTDPSGEYQFISVNAVAYQLFLLVEKDNYAPSSSAAFNVVVGDSVEIYFELPLIAAPVQPLPAGQSVLDTIRSGPNPADPEKGPIHIGFILDSAARARVKIYTLGGELVFQDDQRFPPGYNEFVWSGANLYDRRLPNGVYLAYVEIDTGREKLRKVLKIAILR</sequence>
<accession>A0A388T9K1</accession>